<sequence length="513" mass="58306">MNTINKSIIAAIFLLSYVSIINSANILVLFTLASRSVHIWHTPLLTALANKGHNLTVISPDAQKTPVPNLTDLQVDGMYEGLTDQYAWEDLTESSTFYWISETFAYFENACSLVLKSDRIKQLLDYPPDFKFDLVLIEPVGSECLLGILPKFGNPPIVSVSSFALPHWVLEITGTSANPSYVPYAYLPHNDKMKFPERMYNSIAYLYSYVLYNYNYLPNMDREARYFFGSDIPSVYNTLKDTSITLSNYHPTLDTPLATTPNLIPIAAIQVKEPKPLPADIQTFLDEATEGAIYFSFGTNVRSDKLSLATRKAILEAFAELPQRVLWKFESDLPDAPKNVKISKWLPQNDILAHPNIKVFITHSGLHSTHETITRGVPVIGVPFMVDQHTNIKKLVKLGCGIQLEYKNIRKDTFLRALREIIGNPSYRENMKQLSARFQDNLNSPLETAVFWTEYVIRHKGAPHLQTGAKNLNFIQFYLLDIIAFLIITPTVLFSMIKSIFFRKKSKLKRKHN</sequence>
<keyword evidence="5" id="KW-0812">Transmembrane</keyword>
<dbReference type="InterPro" id="IPR035595">
    <property type="entry name" value="UDP_glycos_trans_CS"/>
</dbReference>
<dbReference type="Pfam" id="PF00201">
    <property type="entry name" value="UDPGT"/>
    <property type="match status" value="1"/>
</dbReference>
<comment type="caution">
    <text evidence="6">The sequence shown here is derived from an EMBL/GenBank/DDBJ whole genome shotgun (WGS) entry which is preliminary data.</text>
</comment>
<accession>A0AAN9Z5F6</accession>
<dbReference type="Proteomes" id="UP001378592">
    <property type="component" value="Unassembled WGS sequence"/>
</dbReference>
<dbReference type="Gene3D" id="3.40.50.2000">
    <property type="entry name" value="Glycogen Phosphorylase B"/>
    <property type="match status" value="1"/>
</dbReference>
<dbReference type="GO" id="GO:0015020">
    <property type="term" value="F:glucuronosyltransferase activity"/>
    <property type="evidence" value="ECO:0007669"/>
    <property type="project" value="UniProtKB-EC"/>
</dbReference>
<comment type="subcellular location">
    <subcellularLocation>
        <location evidence="5">Membrane</location>
        <topology evidence="5">Single-pass membrane protein</topology>
    </subcellularLocation>
</comment>
<keyword evidence="3 4" id="KW-0808">Transferase</keyword>
<keyword evidence="5" id="KW-0472">Membrane</keyword>
<dbReference type="PANTHER" id="PTHR48043">
    <property type="entry name" value="EG:EG0003.4 PROTEIN-RELATED"/>
    <property type="match status" value="1"/>
</dbReference>
<dbReference type="GO" id="GO:0016020">
    <property type="term" value="C:membrane"/>
    <property type="evidence" value="ECO:0007669"/>
    <property type="project" value="UniProtKB-SubCell"/>
</dbReference>
<evidence type="ECO:0000256" key="2">
    <source>
        <dbReference type="ARBA" id="ARBA00022676"/>
    </source>
</evidence>
<proteinExistence type="inferred from homology"/>
<evidence type="ECO:0000313" key="6">
    <source>
        <dbReference type="EMBL" id="KAK7865276.1"/>
    </source>
</evidence>
<dbReference type="InterPro" id="IPR050271">
    <property type="entry name" value="UDP-glycosyltransferase"/>
</dbReference>
<gene>
    <name evidence="6" type="ORF">R5R35_012573</name>
</gene>
<evidence type="ECO:0000256" key="1">
    <source>
        <dbReference type="ARBA" id="ARBA00009995"/>
    </source>
</evidence>
<dbReference type="FunFam" id="3.40.50.2000:FF:000050">
    <property type="entry name" value="UDP-glucuronosyltransferase"/>
    <property type="match status" value="1"/>
</dbReference>
<evidence type="ECO:0000256" key="3">
    <source>
        <dbReference type="ARBA" id="ARBA00022679"/>
    </source>
</evidence>
<name>A0AAN9Z5F6_9ORTH</name>
<comment type="similarity">
    <text evidence="1 4">Belongs to the UDP-glycosyltransferase family.</text>
</comment>
<dbReference type="SUPFAM" id="SSF53756">
    <property type="entry name" value="UDP-Glycosyltransferase/glycogen phosphorylase"/>
    <property type="match status" value="1"/>
</dbReference>
<organism evidence="6 7">
    <name type="scientific">Gryllus longicercus</name>
    <dbReference type="NCBI Taxonomy" id="2509291"/>
    <lineage>
        <taxon>Eukaryota</taxon>
        <taxon>Metazoa</taxon>
        <taxon>Ecdysozoa</taxon>
        <taxon>Arthropoda</taxon>
        <taxon>Hexapoda</taxon>
        <taxon>Insecta</taxon>
        <taxon>Pterygota</taxon>
        <taxon>Neoptera</taxon>
        <taxon>Polyneoptera</taxon>
        <taxon>Orthoptera</taxon>
        <taxon>Ensifera</taxon>
        <taxon>Gryllidea</taxon>
        <taxon>Grylloidea</taxon>
        <taxon>Gryllidae</taxon>
        <taxon>Gryllinae</taxon>
        <taxon>Gryllus</taxon>
    </lineage>
</organism>
<dbReference type="EC" id="2.4.1.17" evidence="5"/>
<dbReference type="AlphaFoldDB" id="A0AAN9Z5F6"/>
<dbReference type="PROSITE" id="PS00375">
    <property type="entry name" value="UDPGT"/>
    <property type="match status" value="1"/>
</dbReference>
<keyword evidence="7" id="KW-1185">Reference proteome</keyword>
<dbReference type="EMBL" id="JAZDUA010000181">
    <property type="protein sequence ID" value="KAK7865276.1"/>
    <property type="molecule type" value="Genomic_DNA"/>
</dbReference>
<feature type="transmembrane region" description="Helical" evidence="5">
    <location>
        <begin position="477"/>
        <end position="501"/>
    </location>
</feature>
<evidence type="ECO:0000256" key="4">
    <source>
        <dbReference type="RuleBase" id="RU003718"/>
    </source>
</evidence>
<evidence type="ECO:0000313" key="7">
    <source>
        <dbReference type="Proteomes" id="UP001378592"/>
    </source>
</evidence>
<keyword evidence="2 4" id="KW-0328">Glycosyltransferase</keyword>
<evidence type="ECO:0000256" key="5">
    <source>
        <dbReference type="RuleBase" id="RU362059"/>
    </source>
</evidence>
<comment type="catalytic activity">
    <reaction evidence="5">
        <text>glucuronate acceptor + UDP-alpha-D-glucuronate = acceptor beta-D-glucuronoside + UDP + H(+)</text>
        <dbReference type="Rhea" id="RHEA:21032"/>
        <dbReference type="ChEBI" id="CHEBI:15378"/>
        <dbReference type="ChEBI" id="CHEBI:58052"/>
        <dbReference type="ChEBI" id="CHEBI:58223"/>
        <dbReference type="ChEBI" id="CHEBI:132367"/>
        <dbReference type="ChEBI" id="CHEBI:132368"/>
        <dbReference type="EC" id="2.4.1.17"/>
    </reaction>
</comment>
<dbReference type="PANTHER" id="PTHR48043:SF159">
    <property type="entry name" value="EG:EG0003.4 PROTEIN-RELATED"/>
    <property type="match status" value="1"/>
</dbReference>
<dbReference type="CDD" id="cd03784">
    <property type="entry name" value="GT1_Gtf-like"/>
    <property type="match status" value="1"/>
</dbReference>
<protein>
    <recommendedName>
        <fullName evidence="5">UDP-glucuronosyltransferase</fullName>
        <ecNumber evidence="5">2.4.1.17</ecNumber>
    </recommendedName>
</protein>
<reference evidence="6 7" key="1">
    <citation type="submission" date="2024-03" db="EMBL/GenBank/DDBJ databases">
        <title>The genome assembly and annotation of the cricket Gryllus longicercus Weissman &amp; Gray.</title>
        <authorList>
            <person name="Szrajer S."/>
            <person name="Gray D."/>
            <person name="Ylla G."/>
        </authorList>
    </citation>
    <scope>NUCLEOTIDE SEQUENCE [LARGE SCALE GENOMIC DNA]</scope>
    <source>
        <strain evidence="6">DAG 2021-001</strain>
        <tissue evidence="6">Whole body minus gut</tissue>
    </source>
</reference>
<keyword evidence="5" id="KW-1133">Transmembrane helix</keyword>
<dbReference type="InterPro" id="IPR002213">
    <property type="entry name" value="UDP_glucos_trans"/>
</dbReference>